<dbReference type="EMBL" id="MDLC01000033">
    <property type="protein sequence ID" value="ODS23296.1"/>
    <property type="molecule type" value="Genomic_DNA"/>
</dbReference>
<proteinExistence type="predicted"/>
<comment type="caution">
    <text evidence="2">The sequence shown here is derived from an EMBL/GenBank/DDBJ whole genome shotgun (WGS) entry which is preliminary data.</text>
</comment>
<accession>A0A1D2QNX9</accession>
<reference evidence="2 3" key="1">
    <citation type="journal article" date="2016" name="Appl. Environ. Microbiol.">
        <title>Lack of Overt Genome Reduction in the Bryostatin-Producing Bryozoan Symbiont "Candidatus Endobugula sertula".</title>
        <authorList>
            <person name="Miller I.J."/>
            <person name="Vanee N."/>
            <person name="Fong S.S."/>
            <person name="Lim-Fong G.E."/>
            <person name="Kwan J.C."/>
        </authorList>
    </citation>
    <scope>NUCLEOTIDE SEQUENCE [LARGE SCALE GENOMIC DNA]</scope>
    <source>
        <strain evidence="2">AB1-4</strain>
    </source>
</reference>
<dbReference type="STRING" id="62101.AB835_09755"/>
<evidence type="ECO:0000313" key="3">
    <source>
        <dbReference type="Proteomes" id="UP000242502"/>
    </source>
</evidence>
<dbReference type="Proteomes" id="UP000242502">
    <property type="component" value="Unassembled WGS sequence"/>
</dbReference>
<dbReference type="Gene3D" id="3.90.350.10">
    <property type="entry name" value="Transposase Inhibitor Protein From Tn5, Chain A, domain 1"/>
    <property type="match status" value="1"/>
</dbReference>
<gene>
    <name evidence="2" type="ORF">AB835_09755</name>
</gene>
<sequence length="81" mass="9524">MLHNTLALSTKGIPLGLVNQSHTDRKQRYEGRHEEKRQRRHWNSNVSDKENLRWITGVEESQDLDVGNTEIIHIADRECDF</sequence>
<dbReference type="AlphaFoldDB" id="A0A1D2QNX9"/>
<feature type="compositionally biased region" description="Basic and acidic residues" evidence="1">
    <location>
        <begin position="22"/>
        <end position="37"/>
    </location>
</feature>
<organism evidence="2 3">
    <name type="scientific">Candidatus Endobugula sertula</name>
    <name type="common">Bugula neritina bacterial symbiont</name>
    <dbReference type="NCBI Taxonomy" id="62101"/>
    <lineage>
        <taxon>Bacteria</taxon>
        <taxon>Pseudomonadati</taxon>
        <taxon>Pseudomonadota</taxon>
        <taxon>Gammaproteobacteria</taxon>
        <taxon>Cellvibrionales</taxon>
        <taxon>Cellvibrionaceae</taxon>
        <taxon>Candidatus Endobugula</taxon>
    </lineage>
</organism>
<name>A0A1D2QNX9_9GAMM</name>
<evidence type="ECO:0000256" key="1">
    <source>
        <dbReference type="SAM" id="MobiDB-lite"/>
    </source>
</evidence>
<feature type="region of interest" description="Disordered" evidence="1">
    <location>
        <begin position="19"/>
        <end position="43"/>
    </location>
</feature>
<protein>
    <submittedName>
        <fullName evidence="2">Uncharacterized protein</fullName>
    </submittedName>
</protein>
<evidence type="ECO:0000313" key="2">
    <source>
        <dbReference type="EMBL" id="ODS23296.1"/>
    </source>
</evidence>